<dbReference type="PANTHER" id="PTHR11567">
    <property type="entry name" value="ACID PHOSPHATASE-RELATED"/>
    <property type="match status" value="1"/>
</dbReference>
<keyword evidence="4" id="KW-1185">Reference proteome</keyword>
<dbReference type="Pfam" id="PF00328">
    <property type="entry name" value="His_Phos_2"/>
    <property type="match status" value="1"/>
</dbReference>
<dbReference type="InterPro" id="IPR000560">
    <property type="entry name" value="His_Pase_clade-2"/>
</dbReference>
<feature type="non-terminal residue" evidence="3">
    <location>
        <position position="1"/>
    </location>
</feature>
<dbReference type="Gene3D" id="3.40.50.1240">
    <property type="entry name" value="Phosphoglycerate mutase-like"/>
    <property type="match status" value="1"/>
</dbReference>
<organism evidence="3 4">
    <name type="scientific">Triparma retinervis</name>
    <dbReference type="NCBI Taxonomy" id="2557542"/>
    <lineage>
        <taxon>Eukaryota</taxon>
        <taxon>Sar</taxon>
        <taxon>Stramenopiles</taxon>
        <taxon>Ochrophyta</taxon>
        <taxon>Bolidophyceae</taxon>
        <taxon>Parmales</taxon>
        <taxon>Triparmaceae</taxon>
        <taxon>Triparma</taxon>
    </lineage>
</organism>
<comment type="similarity">
    <text evidence="1">Belongs to the histidine acid phosphatase family.</text>
</comment>
<keyword evidence="2" id="KW-0378">Hydrolase</keyword>
<evidence type="ECO:0000313" key="4">
    <source>
        <dbReference type="Proteomes" id="UP001165082"/>
    </source>
</evidence>
<dbReference type="InterPro" id="IPR050645">
    <property type="entry name" value="Histidine_acid_phosphatase"/>
</dbReference>
<protein>
    <recommendedName>
        <fullName evidence="5">Acid phosphatase</fullName>
    </recommendedName>
</protein>
<evidence type="ECO:0008006" key="5">
    <source>
        <dbReference type="Google" id="ProtNLM"/>
    </source>
</evidence>
<dbReference type="AlphaFoldDB" id="A0A9W7G3Z5"/>
<dbReference type="GO" id="GO:0016791">
    <property type="term" value="F:phosphatase activity"/>
    <property type="evidence" value="ECO:0007669"/>
    <property type="project" value="TreeGrafter"/>
</dbReference>
<dbReference type="SUPFAM" id="SSF53254">
    <property type="entry name" value="Phosphoglycerate mutase-like"/>
    <property type="match status" value="1"/>
</dbReference>
<dbReference type="PANTHER" id="PTHR11567:SF110">
    <property type="entry name" value="2-PHOSPHOXYLOSE PHOSPHATASE 1"/>
    <property type="match status" value="1"/>
</dbReference>
<sequence>MYPRLCRTFNRHCRDVSSSQRRFLASTSQPNAVYLFHRHGDRAPSKSILCSDDDVGRASESSFWLSRIVSPSSDTPSFTFDIANASFPVWKYAGLSSPSDLSSSRYTPVSSDHCTFTGDPSSHTGDFLDVHNMPYGYLTQVGMEGMVGVGETIRGIYGRDWDVKCYSTNYLRTVLSAQGVLTGFLGPLSPAEDPIKVVVRDQSQDILNAYDRDPELMRSLVIQAYNKTDFKEKDQVATEEIARPIKKHIGGVDGGVKGGDIEGRVDWIHLADHFVCRGRHGLGFTTMEGKDDQADEVKEVEKEMEEYGNIVKEHLVWRFGKWFGEKELLSQVGGPMIREVVEHAGKGGERLAGEGGEGAKKFNVYSCHDVSLLGILYGLKADVVERDKMYWPDYGSWISFEVWDDGIKIRLNGEGVKIEGGDENGRVGWEEWEEIGRKNN</sequence>
<accession>A0A9W7G3Z5</accession>
<evidence type="ECO:0000256" key="1">
    <source>
        <dbReference type="ARBA" id="ARBA00005375"/>
    </source>
</evidence>
<dbReference type="Proteomes" id="UP001165082">
    <property type="component" value="Unassembled WGS sequence"/>
</dbReference>
<dbReference type="EMBL" id="BRXZ01007675">
    <property type="protein sequence ID" value="GMI31613.1"/>
    <property type="molecule type" value="Genomic_DNA"/>
</dbReference>
<gene>
    <name evidence="3" type="ORF">TrRE_jg6441</name>
</gene>
<evidence type="ECO:0000256" key="2">
    <source>
        <dbReference type="ARBA" id="ARBA00022801"/>
    </source>
</evidence>
<comment type="caution">
    <text evidence="3">The sequence shown here is derived from an EMBL/GenBank/DDBJ whole genome shotgun (WGS) entry which is preliminary data.</text>
</comment>
<proteinExistence type="inferred from homology"/>
<dbReference type="OrthoDB" id="10257284at2759"/>
<evidence type="ECO:0000313" key="3">
    <source>
        <dbReference type="EMBL" id="GMI31613.1"/>
    </source>
</evidence>
<reference evidence="3" key="1">
    <citation type="submission" date="2022-07" db="EMBL/GenBank/DDBJ databases">
        <title>Genome analysis of Parmales, a sister group of diatoms, reveals the evolutionary specialization of diatoms from phago-mixotrophs to photoautotrophs.</title>
        <authorList>
            <person name="Ban H."/>
            <person name="Sato S."/>
            <person name="Yoshikawa S."/>
            <person name="Kazumasa Y."/>
            <person name="Nakamura Y."/>
            <person name="Ichinomiya M."/>
            <person name="Saitoh K."/>
            <person name="Sato N."/>
            <person name="Blanc-Mathieu R."/>
            <person name="Endo H."/>
            <person name="Kuwata A."/>
            <person name="Ogata H."/>
        </authorList>
    </citation>
    <scope>NUCLEOTIDE SEQUENCE</scope>
</reference>
<dbReference type="InterPro" id="IPR029033">
    <property type="entry name" value="His_PPase_superfam"/>
</dbReference>
<name>A0A9W7G3Z5_9STRA</name>